<keyword evidence="2" id="KW-0479">Metal-binding</keyword>
<dbReference type="PANTHER" id="PTHR23234">
    <property type="entry name" value="ZNF44 PROTEIN"/>
    <property type="match status" value="1"/>
</dbReference>
<dbReference type="AlphaFoldDB" id="G3HLA6"/>
<dbReference type="GO" id="GO:0008270">
    <property type="term" value="F:zinc ion binding"/>
    <property type="evidence" value="ECO:0007669"/>
    <property type="project" value="UniProtKB-KW"/>
</dbReference>
<dbReference type="CDD" id="cd07765">
    <property type="entry name" value="KRAB_A-box"/>
    <property type="match status" value="1"/>
</dbReference>
<dbReference type="SUPFAM" id="SSF109640">
    <property type="entry name" value="KRAB domain (Kruppel-associated box)"/>
    <property type="match status" value="1"/>
</dbReference>
<keyword evidence="5" id="KW-0862">Zinc</keyword>
<dbReference type="GO" id="GO:0006355">
    <property type="term" value="P:regulation of DNA-templated transcription"/>
    <property type="evidence" value="ECO:0007669"/>
    <property type="project" value="InterPro"/>
</dbReference>
<dbReference type="PROSITE" id="PS50805">
    <property type="entry name" value="KRAB"/>
    <property type="match status" value="1"/>
</dbReference>
<evidence type="ECO:0000256" key="2">
    <source>
        <dbReference type="ARBA" id="ARBA00022723"/>
    </source>
</evidence>
<dbReference type="InterPro" id="IPR036051">
    <property type="entry name" value="KRAB_dom_sf"/>
</dbReference>
<name>G3HLA6_CRIGR</name>
<dbReference type="SMART" id="SM00349">
    <property type="entry name" value="KRAB"/>
    <property type="match status" value="1"/>
</dbReference>
<dbReference type="PANTHER" id="PTHR23234:SF10">
    <property type="entry name" value="RIKEN CDNA 6720489N17 GENE-RELATED"/>
    <property type="match status" value="1"/>
</dbReference>
<proteinExistence type="predicted"/>
<dbReference type="GO" id="GO:0005634">
    <property type="term" value="C:nucleus"/>
    <property type="evidence" value="ECO:0007669"/>
    <property type="project" value="UniProtKB-SubCell"/>
</dbReference>
<comment type="subcellular location">
    <subcellularLocation>
        <location evidence="1">Nucleus</location>
    </subcellularLocation>
</comment>
<dbReference type="InterPro" id="IPR050758">
    <property type="entry name" value="Znf_C2H2-type"/>
</dbReference>
<reference evidence="8" key="1">
    <citation type="journal article" date="2011" name="Nat. Biotechnol.">
        <title>The genomic sequence of the Chinese hamster ovary (CHO)-K1 cell line.</title>
        <authorList>
            <person name="Xu X."/>
            <person name="Nagarajan H."/>
            <person name="Lewis N.E."/>
            <person name="Pan S."/>
            <person name="Cai Z."/>
            <person name="Liu X."/>
            <person name="Chen W."/>
            <person name="Xie M."/>
            <person name="Wang W."/>
            <person name="Hammond S."/>
            <person name="Andersen M.R."/>
            <person name="Neff N."/>
            <person name="Passarelli B."/>
            <person name="Koh W."/>
            <person name="Fan H.C."/>
            <person name="Wang J."/>
            <person name="Gui Y."/>
            <person name="Lee K.H."/>
            <person name="Betenbaugh M.J."/>
            <person name="Quake S.R."/>
            <person name="Famili I."/>
            <person name="Palsson B.O."/>
            <person name="Wang J."/>
        </authorList>
    </citation>
    <scope>NUCLEOTIDE SEQUENCE [LARGE SCALE GENOMIC DNA]</scope>
    <source>
        <strain evidence="8">CHO K1 cell line</strain>
    </source>
</reference>
<keyword evidence="4" id="KW-0863">Zinc-finger</keyword>
<dbReference type="Gene3D" id="6.10.140.140">
    <property type="match status" value="1"/>
</dbReference>
<sequence>MEEHGSHSMGAVTCNDVLTNFPQEEWALLYPSEKSLYKDVMLDTYGNLNVIGCSWEGHNIEENCQTSRSHRREMPHLYPLEEEMGR</sequence>
<protein>
    <submittedName>
        <fullName evidence="7">Zinc finger protein 120</fullName>
    </submittedName>
</protein>
<dbReference type="Pfam" id="PF01352">
    <property type="entry name" value="KRAB"/>
    <property type="match status" value="1"/>
</dbReference>
<evidence type="ECO:0000313" key="7">
    <source>
        <dbReference type="EMBL" id="EGW05687.1"/>
    </source>
</evidence>
<dbReference type="EMBL" id="JH000483">
    <property type="protein sequence ID" value="EGW05687.1"/>
    <property type="molecule type" value="Genomic_DNA"/>
</dbReference>
<organism evidence="7 8">
    <name type="scientific">Cricetulus griseus</name>
    <name type="common">Chinese hamster</name>
    <name type="synonym">Cricetulus barabensis griseus</name>
    <dbReference type="NCBI Taxonomy" id="10029"/>
    <lineage>
        <taxon>Eukaryota</taxon>
        <taxon>Metazoa</taxon>
        <taxon>Chordata</taxon>
        <taxon>Craniata</taxon>
        <taxon>Vertebrata</taxon>
        <taxon>Euteleostomi</taxon>
        <taxon>Mammalia</taxon>
        <taxon>Eutheria</taxon>
        <taxon>Euarchontoglires</taxon>
        <taxon>Glires</taxon>
        <taxon>Rodentia</taxon>
        <taxon>Myomorpha</taxon>
        <taxon>Muroidea</taxon>
        <taxon>Cricetidae</taxon>
        <taxon>Cricetinae</taxon>
        <taxon>Cricetulus</taxon>
    </lineage>
</organism>
<accession>G3HLA6</accession>
<dbReference type="InParanoid" id="G3HLA6"/>
<keyword evidence="3" id="KW-0677">Repeat</keyword>
<evidence type="ECO:0000256" key="3">
    <source>
        <dbReference type="ARBA" id="ARBA00022737"/>
    </source>
</evidence>
<gene>
    <name evidence="7" type="ORF">I79_011492</name>
</gene>
<dbReference type="InterPro" id="IPR001909">
    <property type="entry name" value="KRAB"/>
</dbReference>
<feature type="domain" description="KRAB" evidence="6">
    <location>
        <begin position="12"/>
        <end position="86"/>
    </location>
</feature>
<dbReference type="Proteomes" id="UP000001075">
    <property type="component" value="Unassembled WGS sequence"/>
</dbReference>
<evidence type="ECO:0000256" key="5">
    <source>
        <dbReference type="ARBA" id="ARBA00022833"/>
    </source>
</evidence>
<evidence type="ECO:0000313" key="8">
    <source>
        <dbReference type="Proteomes" id="UP000001075"/>
    </source>
</evidence>
<evidence type="ECO:0000259" key="6">
    <source>
        <dbReference type="PROSITE" id="PS50805"/>
    </source>
</evidence>
<evidence type="ECO:0000256" key="1">
    <source>
        <dbReference type="ARBA" id="ARBA00004123"/>
    </source>
</evidence>
<evidence type="ECO:0000256" key="4">
    <source>
        <dbReference type="ARBA" id="ARBA00022771"/>
    </source>
</evidence>